<feature type="region of interest" description="Disordered" evidence="2">
    <location>
        <begin position="190"/>
        <end position="239"/>
    </location>
</feature>
<evidence type="ECO:0000256" key="2">
    <source>
        <dbReference type="SAM" id="MobiDB-lite"/>
    </source>
</evidence>
<accession>A0ABR2Z0H5</accession>
<dbReference type="Proteomes" id="UP001491310">
    <property type="component" value="Unassembled WGS sequence"/>
</dbReference>
<keyword evidence="1" id="KW-0175">Coiled coil</keyword>
<sequence>MGSYKQLSGAAFGWDMAAEQREPADGIEQPMEEQVEGTQVAMSLNAAAANPDSCAAQAPAEKSAPISDLDLDNSPGVPSRLPPLVCADAEGPDSAKSSADVALGSETAQAGRPGAAADVVSQGGSQDNPGSAPVMAAAAIPAEVSAGASGSERGGVQSVATSVPDSEETISLIRIPRLAALAATRADGRGGAQAAAGSPDSSDTISALPAKASGDEGDSADRSAAGKASGGKLRGMAGGLKPRIRSPAQPLEPTQAEVCSPAQPVEVTRPRIRSPAQRLEPTWYGKKHAMTAAGNGVKNESPEEKVARRLRTSARGKKQVARPESAPAAYARGLTGDDSSDEDTELDFGASAGTQERRGLGQRLGDSADEAAAAMVEDSVAAPEEAGPSVEAEEVASSSQTAVRVITSEDELDEDNDLVHQIYSEEVYGMLQRGLASSKRPLRADVSLLPVSHQIFPGDAERSAAEVQVREYFALSAGGKRAFMNERIETFVIPPTNTRHPAKRFQMNTLRHLGIRQEEKGLRAKKALPTWTLLGEYCGVLKTGDAAEEASCDCPIGFGGLRNDKLKDFCHSHPDRNTEDLGLWSEGQELVMDPAKSGNALRFINDCIGMPKGQTKSVVPVEVFDFATLRPHIFFFTVAPVKANQELLMDYGEQFWRFIDSEAKRAASLVSARKSVEELTAQVAELRKKVSEGAKKASGTTKKTAGLTKQLANATRQLEEAEKAAFEAIEELQQANSAAADLRKQLHLERALHRSTRERLSEVEVKNTELRHKNAILKGLLEHHNIEYTC</sequence>
<comment type="caution">
    <text evidence="4">The sequence shown here is derived from an EMBL/GenBank/DDBJ whole genome shotgun (WGS) entry which is preliminary data.</text>
</comment>
<reference evidence="4 5" key="1">
    <citation type="journal article" date="2024" name="Nat. Commun.">
        <title>Phylogenomics reveals the evolutionary origins of lichenization in chlorophyte algae.</title>
        <authorList>
            <person name="Puginier C."/>
            <person name="Libourel C."/>
            <person name="Otte J."/>
            <person name="Skaloud P."/>
            <person name="Haon M."/>
            <person name="Grisel S."/>
            <person name="Petersen M."/>
            <person name="Berrin J.G."/>
            <person name="Delaux P.M."/>
            <person name="Dal Grande F."/>
            <person name="Keller J."/>
        </authorList>
    </citation>
    <scope>NUCLEOTIDE SEQUENCE [LARGE SCALE GENOMIC DNA]</scope>
    <source>
        <strain evidence="4 5">SAG 216-7</strain>
    </source>
</reference>
<organism evidence="4 5">
    <name type="scientific">Coccomyxa subellipsoidea</name>
    <dbReference type="NCBI Taxonomy" id="248742"/>
    <lineage>
        <taxon>Eukaryota</taxon>
        <taxon>Viridiplantae</taxon>
        <taxon>Chlorophyta</taxon>
        <taxon>core chlorophytes</taxon>
        <taxon>Trebouxiophyceae</taxon>
        <taxon>Trebouxiophyceae incertae sedis</taxon>
        <taxon>Coccomyxaceae</taxon>
        <taxon>Coccomyxa</taxon>
    </lineage>
</organism>
<feature type="coiled-coil region" evidence="1">
    <location>
        <begin position="669"/>
        <end position="749"/>
    </location>
</feature>
<dbReference type="InterPro" id="IPR046341">
    <property type="entry name" value="SET_dom_sf"/>
</dbReference>
<feature type="compositionally biased region" description="Basic residues" evidence="2">
    <location>
        <begin position="311"/>
        <end position="320"/>
    </location>
</feature>
<dbReference type="InterPro" id="IPR001214">
    <property type="entry name" value="SET_dom"/>
</dbReference>
<feature type="region of interest" description="Disordered" evidence="2">
    <location>
        <begin position="311"/>
        <end position="365"/>
    </location>
</feature>
<feature type="domain" description="SET" evidence="3">
    <location>
        <begin position="486"/>
        <end position="652"/>
    </location>
</feature>
<protein>
    <recommendedName>
        <fullName evidence="3">SET domain-containing protein</fullName>
    </recommendedName>
</protein>
<evidence type="ECO:0000313" key="5">
    <source>
        <dbReference type="Proteomes" id="UP001491310"/>
    </source>
</evidence>
<dbReference type="Gene3D" id="2.170.270.10">
    <property type="entry name" value="SET domain"/>
    <property type="match status" value="1"/>
</dbReference>
<name>A0ABR2Z0H5_9CHLO</name>
<dbReference type="Pfam" id="PF00856">
    <property type="entry name" value="SET"/>
    <property type="match status" value="1"/>
</dbReference>
<evidence type="ECO:0000259" key="3">
    <source>
        <dbReference type="PROSITE" id="PS50280"/>
    </source>
</evidence>
<evidence type="ECO:0000256" key="1">
    <source>
        <dbReference type="SAM" id="Coils"/>
    </source>
</evidence>
<feature type="region of interest" description="Disordered" evidence="2">
    <location>
        <begin position="1"/>
        <end position="133"/>
    </location>
</feature>
<feature type="compositionally biased region" description="Gly residues" evidence="2">
    <location>
        <begin position="228"/>
        <end position="238"/>
    </location>
</feature>
<proteinExistence type="predicted"/>
<dbReference type="EMBL" id="JALJOT010000002">
    <property type="protein sequence ID" value="KAK9917423.1"/>
    <property type="molecule type" value="Genomic_DNA"/>
</dbReference>
<evidence type="ECO:0000313" key="4">
    <source>
        <dbReference type="EMBL" id="KAK9917423.1"/>
    </source>
</evidence>
<keyword evidence="5" id="KW-1185">Reference proteome</keyword>
<dbReference type="PROSITE" id="PS50280">
    <property type="entry name" value="SET"/>
    <property type="match status" value="1"/>
</dbReference>
<dbReference type="SUPFAM" id="SSF82199">
    <property type="entry name" value="SET domain"/>
    <property type="match status" value="1"/>
</dbReference>
<feature type="compositionally biased region" description="Low complexity" evidence="2">
    <location>
        <begin position="46"/>
        <end position="60"/>
    </location>
</feature>
<feature type="region of interest" description="Disordered" evidence="2">
    <location>
        <begin position="379"/>
        <end position="398"/>
    </location>
</feature>
<dbReference type="SMART" id="SM00317">
    <property type="entry name" value="SET"/>
    <property type="match status" value="1"/>
</dbReference>
<gene>
    <name evidence="4" type="ORF">WJX75_004216</name>
</gene>
<feature type="region of interest" description="Disordered" evidence="2">
    <location>
        <begin position="147"/>
        <end position="166"/>
    </location>
</feature>